<keyword evidence="2" id="KW-1133">Transmembrane helix</keyword>
<dbReference type="Proteomes" id="UP000580250">
    <property type="component" value="Unassembled WGS sequence"/>
</dbReference>
<keyword evidence="2" id="KW-0812">Transmembrane</keyword>
<dbReference type="EMBL" id="CAJEWN010000016">
    <property type="protein sequence ID" value="CAD2135180.1"/>
    <property type="molecule type" value="Genomic_DNA"/>
</dbReference>
<comment type="caution">
    <text evidence="3">The sequence shown here is derived from an EMBL/GenBank/DDBJ whole genome shotgun (WGS) entry which is preliminary data.</text>
</comment>
<evidence type="ECO:0000256" key="2">
    <source>
        <dbReference type="SAM" id="Phobius"/>
    </source>
</evidence>
<keyword evidence="2" id="KW-0472">Membrane</keyword>
<accession>A0A6V7TUD0</accession>
<reference evidence="3 4" key="1">
    <citation type="submission" date="2020-08" db="EMBL/GenBank/DDBJ databases">
        <authorList>
            <person name="Koutsovoulos G."/>
            <person name="Danchin GJ E."/>
        </authorList>
    </citation>
    <scope>NUCLEOTIDE SEQUENCE [LARGE SCALE GENOMIC DNA]</scope>
</reference>
<protein>
    <submittedName>
        <fullName evidence="3">Uncharacterized protein</fullName>
    </submittedName>
</protein>
<sequence>MFLEYKNEEEDEEDSAVEDISNREEPRRGTGGELSQNKVFLFAKKKGWTAVRTQKLIDKLWKQQRWIRVMKGESRNKRRSNKVGDDQSIIRLHPCAMVEIEQLLSNLMSRNVFYANGLLLSVDCLILVKVVGLVIMLIVC</sequence>
<evidence type="ECO:0000313" key="4">
    <source>
        <dbReference type="Proteomes" id="UP000580250"/>
    </source>
</evidence>
<proteinExistence type="predicted"/>
<evidence type="ECO:0000313" key="3">
    <source>
        <dbReference type="EMBL" id="CAD2135180.1"/>
    </source>
</evidence>
<organism evidence="3 4">
    <name type="scientific">Meloidogyne enterolobii</name>
    <name type="common">Root-knot nematode worm</name>
    <name type="synonym">Meloidogyne mayaguensis</name>
    <dbReference type="NCBI Taxonomy" id="390850"/>
    <lineage>
        <taxon>Eukaryota</taxon>
        <taxon>Metazoa</taxon>
        <taxon>Ecdysozoa</taxon>
        <taxon>Nematoda</taxon>
        <taxon>Chromadorea</taxon>
        <taxon>Rhabditida</taxon>
        <taxon>Tylenchina</taxon>
        <taxon>Tylenchomorpha</taxon>
        <taxon>Tylenchoidea</taxon>
        <taxon>Meloidogynidae</taxon>
        <taxon>Meloidogyninae</taxon>
        <taxon>Meloidogyne</taxon>
    </lineage>
</organism>
<feature type="compositionally biased region" description="Acidic residues" evidence="1">
    <location>
        <begin position="7"/>
        <end position="17"/>
    </location>
</feature>
<feature type="region of interest" description="Disordered" evidence="1">
    <location>
        <begin position="1"/>
        <end position="32"/>
    </location>
</feature>
<evidence type="ECO:0000256" key="1">
    <source>
        <dbReference type="SAM" id="MobiDB-lite"/>
    </source>
</evidence>
<feature type="compositionally biased region" description="Basic and acidic residues" evidence="1">
    <location>
        <begin position="20"/>
        <end position="30"/>
    </location>
</feature>
<gene>
    <name evidence="3" type="ORF">MENT_LOCUS4641</name>
</gene>
<name>A0A6V7TUD0_MELEN</name>
<dbReference type="AlphaFoldDB" id="A0A6V7TUD0"/>
<feature type="transmembrane region" description="Helical" evidence="2">
    <location>
        <begin position="113"/>
        <end position="139"/>
    </location>
</feature>